<dbReference type="STRING" id="481448.Minf_1210"/>
<feature type="transmembrane region" description="Helical" evidence="1">
    <location>
        <begin position="43"/>
        <end position="61"/>
    </location>
</feature>
<name>B3DVB2_METI4</name>
<keyword evidence="1" id="KW-0812">Transmembrane</keyword>
<organism evidence="2 3">
    <name type="scientific">Methylacidiphilum infernorum (isolate V4)</name>
    <name type="common">Methylokorus infernorum (strain V4)</name>
    <dbReference type="NCBI Taxonomy" id="481448"/>
    <lineage>
        <taxon>Bacteria</taxon>
        <taxon>Pseudomonadati</taxon>
        <taxon>Verrucomicrobiota</taxon>
        <taxon>Methylacidiphilae</taxon>
        <taxon>Methylacidiphilales</taxon>
        <taxon>Methylacidiphilaceae</taxon>
        <taxon>Methylacidiphilum (ex Ratnadevi et al. 2023)</taxon>
    </lineage>
</organism>
<proteinExistence type="predicted"/>
<gene>
    <name evidence="2" type="ordered locus">Minf_1210</name>
</gene>
<keyword evidence="1" id="KW-0472">Membrane</keyword>
<protein>
    <submittedName>
        <fullName evidence="2">Uncharacterized protein</fullName>
    </submittedName>
</protein>
<keyword evidence="1" id="KW-1133">Transmembrane helix</keyword>
<dbReference type="HOGENOM" id="CLU_2862667_0_0_0"/>
<reference evidence="2 3" key="1">
    <citation type="journal article" date="2008" name="Biol. Direct">
        <title>Complete genome sequence of the extremely acidophilic methanotroph isolate V4, Methylacidiphilum infernorum, a representative of the bacterial phylum Verrucomicrobia.</title>
        <authorList>
            <person name="Hou S."/>
            <person name="Makarova K.S."/>
            <person name="Saw J.H."/>
            <person name="Senin P."/>
            <person name="Ly B.V."/>
            <person name="Zhou Z."/>
            <person name="Ren Y."/>
            <person name="Wang J."/>
            <person name="Galperin M.Y."/>
            <person name="Omelchenko M.V."/>
            <person name="Wolf Y.I."/>
            <person name="Yutin N."/>
            <person name="Koonin E.V."/>
            <person name="Stott M.B."/>
            <person name="Mountain B.W."/>
            <person name="Crowe M.A."/>
            <person name="Smirnova A.V."/>
            <person name="Dunfield P.F."/>
            <person name="Feng L."/>
            <person name="Wang L."/>
            <person name="Alam M."/>
        </authorList>
    </citation>
    <scope>NUCLEOTIDE SEQUENCE [LARGE SCALE GENOMIC DNA]</scope>
    <source>
        <strain evidence="3">Isolate V4</strain>
    </source>
</reference>
<sequence length="64" mass="7476">MYQKGEKLLHAASVTHSSSFYFLNFFNRNDKNCRLLYSLFKEILLKQAITILLLFIGHLSLMPP</sequence>
<dbReference type="AlphaFoldDB" id="B3DVB2"/>
<accession>B3DVB2</accession>
<dbReference type="KEGG" id="min:Minf_1210"/>
<evidence type="ECO:0000256" key="1">
    <source>
        <dbReference type="SAM" id="Phobius"/>
    </source>
</evidence>
<evidence type="ECO:0000313" key="3">
    <source>
        <dbReference type="Proteomes" id="UP000009149"/>
    </source>
</evidence>
<dbReference type="Proteomes" id="UP000009149">
    <property type="component" value="Chromosome"/>
</dbReference>
<dbReference type="EMBL" id="CP000975">
    <property type="protein sequence ID" value="ACD83265.1"/>
    <property type="molecule type" value="Genomic_DNA"/>
</dbReference>
<evidence type="ECO:0000313" key="2">
    <source>
        <dbReference type="EMBL" id="ACD83265.1"/>
    </source>
</evidence>